<dbReference type="RefSeq" id="WP_146828085.1">
    <property type="nucleotide sequence ID" value="NZ_BAAAYQ010000005.1"/>
</dbReference>
<dbReference type="EMBL" id="BJZQ01000015">
    <property type="protein sequence ID" value="GEO90221.1"/>
    <property type="molecule type" value="Genomic_DNA"/>
</dbReference>
<comment type="caution">
    <text evidence="2">The sequence shown here is derived from an EMBL/GenBank/DDBJ whole genome shotgun (WGS) entry which is preliminary data.</text>
</comment>
<proteinExistence type="predicted"/>
<reference evidence="2 3" key="1">
    <citation type="submission" date="2019-07" db="EMBL/GenBank/DDBJ databases">
        <title>Whole genome shotgun sequence of Aeromicrobium flavum NBRC 107625.</title>
        <authorList>
            <person name="Hosoyama A."/>
            <person name="Uohara A."/>
            <person name="Ohji S."/>
            <person name="Ichikawa N."/>
        </authorList>
    </citation>
    <scope>NUCLEOTIDE SEQUENCE [LARGE SCALE GENOMIC DNA]</scope>
    <source>
        <strain evidence="2 3">NBRC 107625</strain>
    </source>
</reference>
<accession>A0A512HXP7</accession>
<name>A0A512HXP7_9ACTN</name>
<evidence type="ECO:0000256" key="1">
    <source>
        <dbReference type="SAM" id="SignalP"/>
    </source>
</evidence>
<evidence type="ECO:0000313" key="2">
    <source>
        <dbReference type="EMBL" id="GEO90221.1"/>
    </source>
</evidence>
<evidence type="ECO:0000313" key="3">
    <source>
        <dbReference type="Proteomes" id="UP000321769"/>
    </source>
</evidence>
<gene>
    <name evidence="2" type="ORF">AFL01nite_25480</name>
</gene>
<feature type="chain" id="PRO_5022127208" description="Lipoprotein" evidence="1">
    <location>
        <begin position="29"/>
        <end position="250"/>
    </location>
</feature>
<evidence type="ECO:0008006" key="4">
    <source>
        <dbReference type="Google" id="ProtNLM"/>
    </source>
</evidence>
<feature type="signal peptide" evidence="1">
    <location>
        <begin position="1"/>
        <end position="28"/>
    </location>
</feature>
<dbReference type="AlphaFoldDB" id="A0A512HXP7"/>
<keyword evidence="3" id="KW-1185">Reference proteome</keyword>
<keyword evidence="1" id="KW-0732">Signal</keyword>
<protein>
    <recommendedName>
        <fullName evidence="4">Lipoprotein</fullName>
    </recommendedName>
</protein>
<sequence length="250" mass="27210">MNRRFTRVALLAATALTLSLASPVAAQADESGAALAPSTTASQQSLASRSGSAATAANALSTFKVRHGAIVRRGNNPVAATFVPSVNGSGFRADVYVNGRLRGQVPLVYTNQFNYTGAWGIGTVRLGPVRYVDTTGRPQVSFQYSNTFRIRQGLYVKKGLKQFKLSRKGNKVTMRAQSVRSFNGAKYVSVGKAVIQVKSGRKWKKFKTLKLNKNGHSKKIKFTRKGKRTYRLYIPTTTKVLGGSTKGIRM</sequence>
<organism evidence="2 3">
    <name type="scientific">Aeromicrobium flavum</name>
    <dbReference type="NCBI Taxonomy" id="416568"/>
    <lineage>
        <taxon>Bacteria</taxon>
        <taxon>Bacillati</taxon>
        <taxon>Actinomycetota</taxon>
        <taxon>Actinomycetes</taxon>
        <taxon>Propionibacteriales</taxon>
        <taxon>Nocardioidaceae</taxon>
        <taxon>Aeromicrobium</taxon>
    </lineage>
</organism>
<dbReference type="Proteomes" id="UP000321769">
    <property type="component" value="Unassembled WGS sequence"/>
</dbReference>